<dbReference type="Pfam" id="PF00397">
    <property type="entry name" value="WW"/>
    <property type="match status" value="1"/>
</dbReference>
<feature type="region of interest" description="Disordered" evidence="1">
    <location>
        <begin position="80"/>
        <end position="152"/>
    </location>
</feature>
<dbReference type="SUPFAM" id="SSF51045">
    <property type="entry name" value="WW domain"/>
    <property type="match status" value="1"/>
</dbReference>
<dbReference type="Gene3D" id="2.20.70.10">
    <property type="match status" value="1"/>
</dbReference>
<proteinExistence type="predicted"/>
<dbReference type="Proteomes" id="UP000724874">
    <property type="component" value="Unassembled WGS sequence"/>
</dbReference>
<name>A0A9P5TLF5_GYMJU</name>
<evidence type="ECO:0000256" key="1">
    <source>
        <dbReference type="SAM" id="MobiDB-lite"/>
    </source>
</evidence>
<feature type="domain" description="WW" evidence="2">
    <location>
        <begin position="53"/>
        <end position="88"/>
    </location>
</feature>
<evidence type="ECO:0000313" key="4">
    <source>
        <dbReference type="Proteomes" id="UP000724874"/>
    </source>
</evidence>
<reference evidence="3" key="1">
    <citation type="submission" date="2020-11" db="EMBL/GenBank/DDBJ databases">
        <authorList>
            <consortium name="DOE Joint Genome Institute"/>
            <person name="Ahrendt S."/>
            <person name="Riley R."/>
            <person name="Andreopoulos W."/>
            <person name="LaButti K."/>
            <person name="Pangilinan J."/>
            <person name="Ruiz-duenas F.J."/>
            <person name="Barrasa J.M."/>
            <person name="Sanchez-Garcia M."/>
            <person name="Camarero S."/>
            <person name="Miyauchi S."/>
            <person name="Serrano A."/>
            <person name="Linde D."/>
            <person name="Babiker R."/>
            <person name="Drula E."/>
            <person name="Ayuso-Fernandez I."/>
            <person name="Pacheco R."/>
            <person name="Padilla G."/>
            <person name="Ferreira P."/>
            <person name="Barriuso J."/>
            <person name="Kellner H."/>
            <person name="Castanera R."/>
            <person name="Alfaro M."/>
            <person name="Ramirez L."/>
            <person name="Pisabarro A.G."/>
            <person name="Kuo A."/>
            <person name="Tritt A."/>
            <person name="Lipzen A."/>
            <person name="He G."/>
            <person name="Yan M."/>
            <person name="Ng V."/>
            <person name="Cullen D."/>
            <person name="Martin F."/>
            <person name="Rosso M.-N."/>
            <person name="Henrissat B."/>
            <person name="Hibbett D."/>
            <person name="Martinez A.T."/>
            <person name="Grigoriev I.V."/>
        </authorList>
    </citation>
    <scope>NUCLEOTIDE SEQUENCE</scope>
    <source>
        <strain evidence="3">AH 44721</strain>
    </source>
</reference>
<feature type="compositionally biased region" description="Pro residues" evidence="1">
    <location>
        <begin position="87"/>
        <end position="105"/>
    </location>
</feature>
<dbReference type="InterPro" id="IPR036020">
    <property type="entry name" value="WW_dom_sf"/>
</dbReference>
<dbReference type="AlphaFoldDB" id="A0A9P5TLF5"/>
<dbReference type="OrthoDB" id="2367685at2759"/>
<organism evidence="3 4">
    <name type="scientific">Gymnopilus junonius</name>
    <name type="common">Spectacular rustgill mushroom</name>
    <name type="synonym">Gymnopilus spectabilis subsp. junonius</name>
    <dbReference type="NCBI Taxonomy" id="109634"/>
    <lineage>
        <taxon>Eukaryota</taxon>
        <taxon>Fungi</taxon>
        <taxon>Dikarya</taxon>
        <taxon>Basidiomycota</taxon>
        <taxon>Agaricomycotina</taxon>
        <taxon>Agaricomycetes</taxon>
        <taxon>Agaricomycetidae</taxon>
        <taxon>Agaricales</taxon>
        <taxon>Agaricineae</taxon>
        <taxon>Hymenogastraceae</taxon>
        <taxon>Gymnopilus</taxon>
    </lineage>
</organism>
<keyword evidence="4" id="KW-1185">Reference proteome</keyword>
<sequence>MIQIDRVRCPFRLLRDPVPGQCHKSLLSHSLSFFQRSLMSAPPPYEHNPDTRALPDGWITQFDNNYKAWFYVNTRASPPVTTWTHPLGPPPPPPQQQYAPPPNAPPNQGYATSYSPSPSPNQYGYNNNQAGVLRGPAAGWKGSPRRSLWETW</sequence>
<dbReference type="EMBL" id="JADNYJ010000055">
    <property type="protein sequence ID" value="KAF8898164.1"/>
    <property type="molecule type" value="Genomic_DNA"/>
</dbReference>
<feature type="compositionally biased region" description="Polar residues" evidence="1">
    <location>
        <begin position="111"/>
        <end position="130"/>
    </location>
</feature>
<accession>A0A9P5TLF5</accession>
<dbReference type="InterPro" id="IPR001202">
    <property type="entry name" value="WW_dom"/>
</dbReference>
<gene>
    <name evidence="3" type="ORF">CPB84DRAFT_1168473</name>
</gene>
<protein>
    <recommendedName>
        <fullName evidence="2">WW domain-containing protein</fullName>
    </recommendedName>
</protein>
<comment type="caution">
    <text evidence="3">The sequence shown here is derived from an EMBL/GenBank/DDBJ whole genome shotgun (WGS) entry which is preliminary data.</text>
</comment>
<dbReference type="SMART" id="SM00456">
    <property type="entry name" value="WW"/>
    <property type="match status" value="1"/>
</dbReference>
<evidence type="ECO:0000313" key="3">
    <source>
        <dbReference type="EMBL" id="KAF8898164.1"/>
    </source>
</evidence>
<evidence type="ECO:0000259" key="2">
    <source>
        <dbReference type="SMART" id="SM00456"/>
    </source>
</evidence>